<keyword evidence="10" id="KW-0653">Protein transport</keyword>
<dbReference type="InterPro" id="IPR018076">
    <property type="entry name" value="T2SS_GspF_dom"/>
</dbReference>
<dbReference type="Gene3D" id="1.20.81.30">
    <property type="entry name" value="Type II secretion system (T2SS), domain F"/>
    <property type="match status" value="2"/>
</dbReference>
<dbReference type="InterPro" id="IPR003004">
    <property type="entry name" value="GspF/PilC"/>
</dbReference>
<organism evidence="17 18">
    <name type="scientific">Ideonella lacteola</name>
    <dbReference type="NCBI Taxonomy" id="2984193"/>
    <lineage>
        <taxon>Bacteria</taxon>
        <taxon>Pseudomonadati</taxon>
        <taxon>Pseudomonadota</taxon>
        <taxon>Betaproteobacteria</taxon>
        <taxon>Burkholderiales</taxon>
        <taxon>Sphaerotilaceae</taxon>
        <taxon>Ideonella</taxon>
    </lineage>
</organism>
<dbReference type="Pfam" id="PF00482">
    <property type="entry name" value="T2SSF"/>
    <property type="match status" value="2"/>
</dbReference>
<name>A0ABU9BQN6_9BURK</name>
<dbReference type="InterPro" id="IPR001992">
    <property type="entry name" value="T2SS_GspF/T4SS_PilC_CS"/>
</dbReference>
<dbReference type="PRINTS" id="PR00812">
    <property type="entry name" value="BCTERIALGSPF"/>
</dbReference>
<evidence type="ECO:0000256" key="10">
    <source>
        <dbReference type="ARBA" id="ARBA00022927"/>
    </source>
</evidence>
<dbReference type="NCBIfam" id="TIGR02120">
    <property type="entry name" value="GspF"/>
    <property type="match status" value="1"/>
</dbReference>
<evidence type="ECO:0000256" key="12">
    <source>
        <dbReference type="ARBA" id="ARBA00023136"/>
    </source>
</evidence>
<keyword evidence="11 15" id="KW-1133">Transmembrane helix</keyword>
<evidence type="ECO:0000256" key="4">
    <source>
        <dbReference type="ARBA" id="ARBA00022448"/>
    </source>
</evidence>
<evidence type="ECO:0000256" key="11">
    <source>
        <dbReference type="ARBA" id="ARBA00022989"/>
    </source>
</evidence>
<comment type="function">
    <text evidence="1">Component of the type II secretion system inner membrane complex required for the energy-dependent secretion of extracellular factors such as proteases and toxins from the periplasm.</text>
</comment>
<evidence type="ECO:0000313" key="18">
    <source>
        <dbReference type="Proteomes" id="UP001371218"/>
    </source>
</evidence>
<evidence type="ECO:0000256" key="1">
    <source>
        <dbReference type="ARBA" id="ARBA00002684"/>
    </source>
</evidence>
<keyword evidence="4 14" id="KW-0813">Transport</keyword>
<sequence length="411" mass="43135">MPAFKFEALDAAGKTTTGLVEADNAKAARAQVRAKDLVPLSVTAVGGAARADGSAAGFGAKMQIGRRAFSASGLTVWTRQLAGLVGSGLPLERALTALADEAEDPKQRELVAHLKSEVNAGSSFARALASSPREFDDVYRAVVAAGEASGALGGVLEKLADDLEDRQALKAKVLGAMLYPAIVSLIAVVIVTFLVTYVVPQVASVFTSTKRALPTLTVMMLAISAFVRSYGWVVVLALIGGLVSLSFSLRNEAFRERFDAATLRLPLFGRLARGYNAARFAGTLAMLAGAGVPILKALQAAAETLGNRAMRADAMDALVQVREGAPLASALAAKKRFPGLLAMFARLGEQTGKLPVMLDRAARQLGSEVQRRALAVATILEPLLIVAMGLVVMLIVLSVLMPIIQLNTWAK</sequence>
<evidence type="ECO:0000256" key="6">
    <source>
        <dbReference type="ARBA" id="ARBA00022519"/>
    </source>
</evidence>
<reference evidence="17 18" key="1">
    <citation type="submission" date="2024-04" db="EMBL/GenBank/DDBJ databases">
        <title>Novel species of the genus Ideonella isolated from streams.</title>
        <authorList>
            <person name="Lu H."/>
        </authorList>
    </citation>
    <scope>NUCLEOTIDE SEQUENCE [LARGE SCALE GENOMIC DNA]</scope>
    <source>
        <strain evidence="17 18">DXS29W</strain>
    </source>
</reference>
<dbReference type="InterPro" id="IPR042094">
    <property type="entry name" value="T2SS_GspF_sf"/>
</dbReference>
<evidence type="ECO:0000256" key="15">
    <source>
        <dbReference type="SAM" id="Phobius"/>
    </source>
</evidence>
<dbReference type="PROSITE" id="PS00874">
    <property type="entry name" value="T2SP_F"/>
    <property type="match status" value="1"/>
</dbReference>
<evidence type="ECO:0000256" key="2">
    <source>
        <dbReference type="ARBA" id="ARBA00004429"/>
    </source>
</evidence>
<keyword evidence="18" id="KW-1185">Reference proteome</keyword>
<evidence type="ECO:0000256" key="9">
    <source>
        <dbReference type="ARBA" id="ARBA00022837"/>
    </source>
</evidence>
<gene>
    <name evidence="17" type="primary">gspF</name>
    <name evidence="17" type="ORF">AACH06_15240</name>
</gene>
<keyword evidence="5" id="KW-1003">Cell membrane</keyword>
<keyword evidence="9" id="KW-0106">Calcium</keyword>
<feature type="domain" description="Type II secretion system protein GspF" evidence="16">
    <location>
        <begin position="77"/>
        <end position="200"/>
    </location>
</feature>
<comment type="subcellular location">
    <subcellularLocation>
        <location evidence="2 14">Cell inner membrane</location>
        <topology evidence="2 14">Multi-pass membrane protein</topology>
    </subcellularLocation>
</comment>
<evidence type="ECO:0000256" key="14">
    <source>
        <dbReference type="RuleBase" id="RU003923"/>
    </source>
</evidence>
<evidence type="ECO:0000256" key="8">
    <source>
        <dbReference type="ARBA" id="ARBA00022723"/>
    </source>
</evidence>
<dbReference type="PANTHER" id="PTHR30012:SF0">
    <property type="entry name" value="TYPE II SECRETION SYSTEM PROTEIN F-RELATED"/>
    <property type="match status" value="1"/>
</dbReference>
<dbReference type="InterPro" id="IPR011850">
    <property type="entry name" value="T2SS_GspF"/>
</dbReference>
<evidence type="ECO:0000313" key="17">
    <source>
        <dbReference type="EMBL" id="MEK8032181.1"/>
    </source>
</evidence>
<keyword evidence="12 15" id="KW-0472">Membrane</keyword>
<evidence type="ECO:0000256" key="13">
    <source>
        <dbReference type="ARBA" id="ARBA00030750"/>
    </source>
</evidence>
<accession>A0ABU9BQN6</accession>
<proteinExistence type="inferred from homology"/>
<feature type="transmembrane region" description="Helical" evidence="15">
    <location>
        <begin position="373"/>
        <end position="404"/>
    </location>
</feature>
<comment type="similarity">
    <text evidence="3 14">Belongs to the GSP F family.</text>
</comment>
<evidence type="ECO:0000256" key="5">
    <source>
        <dbReference type="ARBA" id="ARBA00022475"/>
    </source>
</evidence>
<feature type="transmembrane region" description="Helical" evidence="15">
    <location>
        <begin position="219"/>
        <end position="247"/>
    </location>
</feature>
<evidence type="ECO:0000256" key="7">
    <source>
        <dbReference type="ARBA" id="ARBA00022692"/>
    </source>
</evidence>
<feature type="transmembrane region" description="Helical" evidence="15">
    <location>
        <begin position="176"/>
        <end position="199"/>
    </location>
</feature>
<dbReference type="EMBL" id="JBBUTG010000009">
    <property type="protein sequence ID" value="MEK8032181.1"/>
    <property type="molecule type" value="Genomic_DNA"/>
</dbReference>
<dbReference type="Proteomes" id="UP001371218">
    <property type="component" value="Unassembled WGS sequence"/>
</dbReference>
<protein>
    <recommendedName>
        <fullName evidence="13">General secretion pathway protein F</fullName>
    </recommendedName>
</protein>
<keyword evidence="6" id="KW-0997">Cell inner membrane</keyword>
<keyword evidence="7 14" id="KW-0812">Transmembrane</keyword>
<comment type="caution">
    <text evidence="17">The sequence shown here is derived from an EMBL/GenBank/DDBJ whole genome shotgun (WGS) entry which is preliminary data.</text>
</comment>
<evidence type="ECO:0000259" key="16">
    <source>
        <dbReference type="Pfam" id="PF00482"/>
    </source>
</evidence>
<keyword evidence="8" id="KW-0479">Metal-binding</keyword>
<dbReference type="PANTHER" id="PTHR30012">
    <property type="entry name" value="GENERAL SECRETION PATHWAY PROTEIN"/>
    <property type="match status" value="1"/>
</dbReference>
<dbReference type="RefSeq" id="WP_341426594.1">
    <property type="nucleotide sequence ID" value="NZ_JBBUTG010000009.1"/>
</dbReference>
<evidence type="ECO:0000256" key="3">
    <source>
        <dbReference type="ARBA" id="ARBA00005745"/>
    </source>
</evidence>
<feature type="domain" description="Type II secretion system protein GspF" evidence="16">
    <location>
        <begin position="280"/>
        <end position="402"/>
    </location>
</feature>